<comment type="caution">
    <text evidence="1">The sequence shown here is derived from an EMBL/GenBank/DDBJ whole genome shotgun (WGS) entry which is preliminary data.</text>
</comment>
<dbReference type="AlphaFoldDB" id="A0A4R1IG48"/>
<dbReference type="RefSeq" id="WP_131833491.1">
    <property type="nucleotide sequence ID" value="NZ_SMFY01000001.1"/>
</dbReference>
<dbReference type="Proteomes" id="UP000295030">
    <property type="component" value="Unassembled WGS sequence"/>
</dbReference>
<gene>
    <name evidence="1" type="ORF">EV667_0208</name>
</gene>
<keyword evidence="2" id="KW-1185">Reference proteome</keyword>
<accession>A0A4R1IG48</accession>
<proteinExistence type="predicted"/>
<organism evidence="1 2">
    <name type="scientific">Ancylobacter aquaticus</name>
    <dbReference type="NCBI Taxonomy" id="100"/>
    <lineage>
        <taxon>Bacteria</taxon>
        <taxon>Pseudomonadati</taxon>
        <taxon>Pseudomonadota</taxon>
        <taxon>Alphaproteobacteria</taxon>
        <taxon>Hyphomicrobiales</taxon>
        <taxon>Xanthobacteraceae</taxon>
        <taxon>Ancylobacter</taxon>
    </lineage>
</organism>
<evidence type="ECO:0000313" key="1">
    <source>
        <dbReference type="EMBL" id="TCK30122.1"/>
    </source>
</evidence>
<dbReference type="EMBL" id="SMFY01000001">
    <property type="protein sequence ID" value="TCK30122.1"/>
    <property type="molecule type" value="Genomic_DNA"/>
</dbReference>
<dbReference type="OrthoDB" id="8456128at2"/>
<name>A0A4R1IG48_ANCAQ</name>
<sequence length="102" mass="9912">MGSTAQRGTVSRHLGAIAALVAGVTALGTLPALAQASGPSGKADAAGVKSDPACASHGAGFARLPGSSTCVKISGSVQVDLYSSDMNSTSRVDALSPGLKSR</sequence>
<protein>
    <submittedName>
        <fullName evidence="1">Porin-like protein</fullName>
    </submittedName>
</protein>
<evidence type="ECO:0000313" key="2">
    <source>
        <dbReference type="Proteomes" id="UP000295030"/>
    </source>
</evidence>
<reference evidence="1 2" key="1">
    <citation type="submission" date="2019-03" db="EMBL/GenBank/DDBJ databases">
        <title>Genomic Encyclopedia of Type Strains, Phase IV (KMG-IV): sequencing the most valuable type-strain genomes for metagenomic binning, comparative biology and taxonomic classification.</title>
        <authorList>
            <person name="Goeker M."/>
        </authorList>
    </citation>
    <scope>NUCLEOTIDE SEQUENCE [LARGE SCALE GENOMIC DNA]</scope>
    <source>
        <strain evidence="1 2">DSM 101</strain>
    </source>
</reference>